<evidence type="ECO:0000259" key="4">
    <source>
        <dbReference type="Pfam" id="PF01433"/>
    </source>
</evidence>
<evidence type="ECO:0000256" key="3">
    <source>
        <dbReference type="SAM" id="SignalP"/>
    </source>
</evidence>
<dbReference type="Pfam" id="PF01433">
    <property type="entry name" value="Peptidase_M1"/>
    <property type="match status" value="1"/>
</dbReference>
<feature type="binding site" evidence="2">
    <location>
        <position position="358"/>
    </location>
    <ligand>
        <name>Zn(2+)</name>
        <dbReference type="ChEBI" id="CHEBI:29105"/>
        <note>catalytic</note>
    </ligand>
</feature>
<dbReference type="SUPFAM" id="SSF63737">
    <property type="entry name" value="Leukotriene A4 hydrolase N-terminal domain"/>
    <property type="match status" value="1"/>
</dbReference>
<dbReference type="RefSeq" id="WP_202856706.1">
    <property type="nucleotide sequence ID" value="NZ_JAEUGD010000042.1"/>
</dbReference>
<keyword evidence="2" id="KW-0479">Metal-binding</keyword>
<dbReference type="InterPro" id="IPR034015">
    <property type="entry name" value="M1_LTA4H"/>
</dbReference>
<comment type="caution">
    <text evidence="6">The sequence shown here is derived from an EMBL/GenBank/DDBJ whole genome shotgun (WGS) entry which is preliminary data.</text>
</comment>
<keyword evidence="3" id="KW-0732">Signal</keyword>
<dbReference type="InterPro" id="IPR027268">
    <property type="entry name" value="Peptidase_M4/M1_CTD_sf"/>
</dbReference>
<gene>
    <name evidence="6" type="ORF">JMN32_12750</name>
</gene>
<dbReference type="Proteomes" id="UP000614216">
    <property type="component" value="Unassembled WGS sequence"/>
</dbReference>
<comment type="cofactor">
    <cofactor evidence="2">
        <name>Zn(2+)</name>
        <dbReference type="ChEBI" id="CHEBI:29105"/>
    </cofactor>
    <text evidence="2">Binds 1 zinc ion per subunit.</text>
</comment>
<feature type="binding site" evidence="2">
    <location>
        <position position="339"/>
    </location>
    <ligand>
        <name>Zn(2+)</name>
        <dbReference type="ChEBI" id="CHEBI:29105"/>
        <note>catalytic</note>
    </ligand>
</feature>
<reference evidence="6" key="1">
    <citation type="submission" date="2021-01" db="EMBL/GenBank/DDBJ databases">
        <title>Fulvivirga kasyanovii gen. nov., sp nov., a novel member of the phylum Bacteroidetes isolated from seawater in a mussel farm.</title>
        <authorList>
            <person name="Zhao L.-H."/>
            <person name="Wang Z.-J."/>
        </authorList>
    </citation>
    <scope>NUCLEOTIDE SEQUENCE</scope>
    <source>
        <strain evidence="6">29W222</strain>
    </source>
</reference>
<dbReference type="EMBL" id="JAEUGD010000042">
    <property type="protein sequence ID" value="MBL6447183.1"/>
    <property type="molecule type" value="Genomic_DNA"/>
</dbReference>
<evidence type="ECO:0000259" key="5">
    <source>
        <dbReference type="Pfam" id="PF17900"/>
    </source>
</evidence>
<dbReference type="GO" id="GO:0008270">
    <property type="term" value="F:zinc ion binding"/>
    <property type="evidence" value="ECO:0007669"/>
    <property type="project" value="InterPro"/>
</dbReference>
<dbReference type="Pfam" id="PF17900">
    <property type="entry name" value="Peptidase_M1_N"/>
    <property type="match status" value="1"/>
</dbReference>
<dbReference type="InterPro" id="IPR014782">
    <property type="entry name" value="Peptidase_M1_dom"/>
</dbReference>
<keyword evidence="7" id="KW-1185">Reference proteome</keyword>
<sequence>MHRGAFFTFILVAIATMSFAQKTTKFTRQDTLKGSITPEREWWDLTFYHLNVKVDPENKTISGKNTIRYRVLRPNNVMQIDLQEPMKITKITQSGKDLTFKREGNVFWVKLVEKQHEGSVNEVIVHFDGSPIIAQRPPWDGGLTWQKDRNGNHFIANANQGIGASVWWPCKDHPYDEVENMKVSVTVPENLMDVSNGRLVKVDHNKKAQTKTYHWEVNNPINNYGVNISIGDYAHFSEVYDGEKGKLDCNYYVLSYNLEKAKEQFKDAKRTLEAFEYWFGPYPFYEDGYKLVEVPYLGMEHQSAVTYGNGYQNGYKGNDLSGTSWGLTFDFIIIHESGHEWFANNITDKDVADMWIHESFTAYSENLFLNYHNSKEASAAYVLGTRSAIQNDRPIIGHYNVSHHGSGDMYYKGANMLHTLRQIVNDDEKWRGILRGLNKDFYHQVVTTQQVESYLSKHVGRDLSSFFDQYLRNTKIPTLEYRKKGNNLMYRWNNAVYGFNMPVKLYINDEVKWLEPTTTWNTLEGLPEGFEVKVDPNFYVGELNVMGRYSEVKPGK</sequence>
<dbReference type="PANTHER" id="PTHR45726:SF3">
    <property type="entry name" value="LEUKOTRIENE A-4 HYDROLASE"/>
    <property type="match status" value="1"/>
</dbReference>
<name>A0A937KEH6_9BACT</name>
<keyword evidence="2" id="KW-0862">Zinc</keyword>
<feature type="binding site" evidence="2">
    <location>
        <position position="335"/>
    </location>
    <ligand>
        <name>Zn(2+)</name>
        <dbReference type="ChEBI" id="CHEBI:29105"/>
        <note>catalytic</note>
    </ligand>
</feature>
<feature type="domain" description="Peptidase M1 membrane alanine aminopeptidase" evidence="4">
    <location>
        <begin position="266"/>
        <end position="470"/>
    </location>
</feature>
<accession>A0A937KEH6</accession>
<dbReference type="Gene3D" id="1.10.390.10">
    <property type="entry name" value="Neutral Protease Domain 2"/>
    <property type="match status" value="1"/>
</dbReference>
<dbReference type="AlphaFoldDB" id="A0A937KEH6"/>
<organism evidence="6 7">
    <name type="scientific">Fulvivirga marina</name>
    <dbReference type="NCBI Taxonomy" id="2494733"/>
    <lineage>
        <taxon>Bacteria</taxon>
        <taxon>Pseudomonadati</taxon>
        <taxon>Bacteroidota</taxon>
        <taxon>Cytophagia</taxon>
        <taxon>Cytophagales</taxon>
        <taxon>Fulvivirgaceae</taxon>
        <taxon>Fulvivirga</taxon>
    </lineage>
</organism>
<dbReference type="Gene3D" id="2.60.40.1730">
    <property type="entry name" value="tricorn interacting facor f3 domain"/>
    <property type="match status" value="1"/>
</dbReference>
<evidence type="ECO:0000256" key="2">
    <source>
        <dbReference type="PIRSR" id="PIRSR634015-3"/>
    </source>
</evidence>
<feature type="active site" description="Proton acceptor" evidence="1">
    <location>
        <position position="336"/>
    </location>
</feature>
<evidence type="ECO:0000313" key="7">
    <source>
        <dbReference type="Proteomes" id="UP000614216"/>
    </source>
</evidence>
<dbReference type="GO" id="GO:0008237">
    <property type="term" value="F:metallopeptidase activity"/>
    <property type="evidence" value="ECO:0007669"/>
    <property type="project" value="InterPro"/>
</dbReference>
<feature type="domain" description="Aminopeptidase N-like N-terminal" evidence="5">
    <location>
        <begin position="48"/>
        <end position="224"/>
    </location>
</feature>
<feature type="chain" id="PRO_5037666603" evidence="3">
    <location>
        <begin position="21"/>
        <end position="556"/>
    </location>
</feature>
<proteinExistence type="predicted"/>
<dbReference type="InterPro" id="IPR042097">
    <property type="entry name" value="Aminopeptidase_N-like_N_sf"/>
</dbReference>
<dbReference type="SUPFAM" id="SSF55486">
    <property type="entry name" value="Metalloproteases ('zincins'), catalytic domain"/>
    <property type="match status" value="1"/>
</dbReference>
<evidence type="ECO:0000313" key="6">
    <source>
        <dbReference type="EMBL" id="MBL6447183.1"/>
    </source>
</evidence>
<dbReference type="InterPro" id="IPR045357">
    <property type="entry name" value="Aminopeptidase_N-like_N"/>
</dbReference>
<feature type="active site" description="Proton donor" evidence="1">
    <location>
        <position position="410"/>
    </location>
</feature>
<feature type="signal peptide" evidence="3">
    <location>
        <begin position="1"/>
        <end position="20"/>
    </location>
</feature>
<protein>
    <submittedName>
        <fullName evidence="6">M1 family metallopeptidase</fullName>
    </submittedName>
</protein>
<dbReference type="CDD" id="cd09603">
    <property type="entry name" value="M1_APN_like"/>
    <property type="match status" value="1"/>
</dbReference>
<evidence type="ECO:0000256" key="1">
    <source>
        <dbReference type="PIRSR" id="PIRSR634015-1"/>
    </source>
</evidence>
<dbReference type="PANTHER" id="PTHR45726">
    <property type="entry name" value="LEUKOTRIENE A-4 HYDROLASE"/>
    <property type="match status" value="1"/>
</dbReference>